<proteinExistence type="predicted"/>
<comment type="caution">
    <text evidence="1">The sequence shown here is derived from an EMBL/GenBank/DDBJ whole genome shotgun (WGS) entry which is preliminary data.</text>
</comment>
<accession>A0ACB7IG56</accession>
<evidence type="ECO:0000313" key="2">
    <source>
        <dbReference type="Proteomes" id="UP000824881"/>
    </source>
</evidence>
<dbReference type="EMBL" id="WQMT02000011">
    <property type="protein sequence ID" value="KAG9217484.1"/>
    <property type="molecule type" value="Genomic_DNA"/>
</dbReference>
<name>A0ACB7IG56_PLECO</name>
<sequence length="434" mass="47437">MSNRSTSTASITIPVQIDQTEKNVSKEIGQDPASAPDPFQVFLEPTEHPQNLSSFRKWLAVIVISSSALCATSASSIVRNSLAFCDQLASSAQASFTEIAVAEEFHVSHVVTILSISLFVEGLGVGPLLVGPLSEVYGRNIVYQVSYTLFFAFSWPVAFAPNIAVYLIFRFITGLCGSAFLSVAGGSVSDLFSDATVASPMALYTISPFIGPVLGPLISGFINQVREGPFSTLGARLTITIAHSEFVLALDISRSTDVDIRSIFGPISETYVPVLRKRKAERLRKSTGELRYYAPLEKSDRSLFMAILVSCYKPFQLILFDQMALLLDVWSALILGILYLTFQAFPIIFESGHGFNMQSAGLTFLGIGFGMMLAISTQPLWNRHFLRQRQKFEGSPPPETRLIMGQVGAILVPVGKTLILFDAQYHANNTDGYI</sequence>
<dbReference type="Proteomes" id="UP000824881">
    <property type="component" value="Unassembled WGS sequence"/>
</dbReference>
<protein>
    <submittedName>
        <fullName evidence="1">Uncharacterized protein</fullName>
    </submittedName>
</protein>
<organism evidence="1 2">
    <name type="scientific">Pleurotus cornucopiae</name>
    <name type="common">Cornucopia mushroom</name>
    <dbReference type="NCBI Taxonomy" id="5321"/>
    <lineage>
        <taxon>Eukaryota</taxon>
        <taxon>Fungi</taxon>
        <taxon>Dikarya</taxon>
        <taxon>Basidiomycota</taxon>
        <taxon>Agaricomycotina</taxon>
        <taxon>Agaricomycetes</taxon>
        <taxon>Agaricomycetidae</taxon>
        <taxon>Agaricales</taxon>
        <taxon>Pleurotineae</taxon>
        <taxon>Pleurotaceae</taxon>
        <taxon>Pleurotus</taxon>
    </lineage>
</organism>
<gene>
    <name evidence="1" type="ORF">CCMSSC00406_0008596</name>
</gene>
<keyword evidence="2" id="KW-1185">Reference proteome</keyword>
<evidence type="ECO:0000313" key="1">
    <source>
        <dbReference type="EMBL" id="KAG9217484.1"/>
    </source>
</evidence>
<reference evidence="1 2" key="1">
    <citation type="journal article" date="2021" name="Appl. Environ. Microbiol.">
        <title>Genetic linkage and physical mapping for an oyster mushroom Pleurotus cornucopiae and QTL analysis for the trait cap color.</title>
        <authorList>
            <person name="Zhang Y."/>
            <person name="Gao W."/>
            <person name="Sonnenberg A."/>
            <person name="Chen Q."/>
            <person name="Zhang J."/>
            <person name="Huang C."/>
        </authorList>
    </citation>
    <scope>NUCLEOTIDE SEQUENCE [LARGE SCALE GENOMIC DNA]</scope>
    <source>
        <strain evidence="1">CCMSSC00406</strain>
    </source>
</reference>